<feature type="transmembrane region" description="Helical" evidence="8">
    <location>
        <begin position="145"/>
        <end position="166"/>
    </location>
</feature>
<dbReference type="Pfam" id="PF07568">
    <property type="entry name" value="HisKA_2"/>
    <property type="match status" value="1"/>
</dbReference>
<dbReference type="InterPro" id="IPR011495">
    <property type="entry name" value="Sig_transdc_His_kin_sub2_dim/P"/>
</dbReference>
<dbReference type="GO" id="GO:0004673">
    <property type="term" value="F:protein histidine kinase activity"/>
    <property type="evidence" value="ECO:0007669"/>
    <property type="project" value="UniProtKB-EC"/>
</dbReference>
<dbReference type="PANTHER" id="PTHR41523">
    <property type="entry name" value="TWO-COMPONENT SYSTEM SENSOR PROTEIN"/>
    <property type="match status" value="1"/>
</dbReference>
<feature type="domain" description="Signal transduction histidine kinase subgroup 2 dimerisation and phosphoacceptor" evidence="9">
    <location>
        <begin position="179"/>
        <end position="249"/>
    </location>
</feature>
<dbReference type="InterPro" id="IPR036890">
    <property type="entry name" value="HATPase_C_sf"/>
</dbReference>
<evidence type="ECO:0000313" key="10">
    <source>
        <dbReference type="EMBL" id="PJZ65286.1"/>
    </source>
</evidence>
<dbReference type="PANTHER" id="PTHR41523:SF8">
    <property type="entry name" value="ETHYLENE RESPONSE SENSOR PROTEIN"/>
    <property type="match status" value="1"/>
</dbReference>
<keyword evidence="8" id="KW-0472">Membrane</keyword>
<evidence type="ECO:0000256" key="8">
    <source>
        <dbReference type="SAM" id="Phobius"/>
    </source>
</evidence>
<evidence type="ECO:0000256" key="6">
    <source>
        <dbReference type="ARBA" id="ARBA00022777"/>
    </source>
</evidence>
<accession>A0A2M9ZA22</accession>
<feature type="transmembrane region" description="Helical" evidence="8">
    <location>
        <begin position="70"/>
        <end position="89"/>
    </location>
</feature>
<dbReference type="Gene3D" id="3.30.565.10">
    <property type="entry name" value="Histidine kinase-like ATPase, C-terminal domain"/>
    <property type="match status" value="1"/>
</dbReference>
<organism evidence="10 11">
    <name type="scientific">Leptospira wolffii</name>
    <dbReference type="NCBI Taxonomy" id="409998"/>
    <lineage>
        <taxon>Bacteria</taxon>
        <taxon>Pseudomonadati</taxon>
        <taxon>Spirochaetota</taxon>
        <taxon>Spirochaetia</taxon>
        <taxon>Leptospirales</taxon>
        <taxon>Leptospiraceae</taxon>
        <taxon>Leptospira</taxon>
    </lineage>
</organism>
<keyword evidence="5" id="KW-0547">Nucleotide-binding</keyword>
<keyword evidence="6" id="KW-0418">Kinase</keyword>
<reference evidence="10 11" key="1">
    <citation type="submission" date="2017-07" db="EMBL/GenBank/DDBJ databases">
        <title>Leptospira spp. isolated from tropical soils.</title>
        <authorList>
            <person name="Thibeaux R."/>
            <person name="Iraola G."/>
            <person name="Ferres I."/>
            <person name="Bierque E."/>
            <person name="Girault D."/>
            <person name="Soupe-Gilbert M.-E."/>
            <person name="Picardeau M."/>
            <person name="Goarant C."/>
        </authorList>
    </citation>
    <scope>NUCLEOTIDE SEQUENCE [LARGE SCALE GENOMIC DNA]</scope>
    <source>
        <strain evidence="10 11">FH2-C-A2</strain>
    </source>
</reference>
<evidence type="ECO:0000256" key="2">
    <source>
        <dbReference type="ARBA" id="ARBA00012438"/>
    </source>
</evidence>
<gene>
    <name evidence="10" type="ORF">CH371_12870</name>
</gene>
<keyword evidence="3" id="KW-0597">Phosphoprotein</keyword>
<dbReference type="EC" id="2.7.13.3" evidence="2"/>
<evidence type="ECO:0000256" key="1">
    <source>
        <dbReference type="ARBA" id="ARBA00000085"/>
    </source>
</evidence>
<comment type="caution">
    <text evidence="10">The sequence shown here is derived from an EMBL/GenBank/DDBJ whole genome shotgun (WGS) entry which is preliminary data.</text>
</comment>
<dbReference type="RefSeq" id="WP_100759254.1">
    <property type="nucleotide sequence ID" value="NZ_NPDT01000005.1"/>
</dbReference>
<dbReference type="Proteomes" id="UP000231912">
    <property type="component" value="Unassembled WGS sequence"/>
</dbReference>
<dbReference type="GO" id="GO:0005524">
    <property type="term" value="F:ATP binding"/>
    <property type="evidence" value="ECO:0007669"/>
    <property type="project" value="UniProtKB-KW"/>
</dbReference>
<dbReference type="AlphaFoldDB" id="A0A2M9ZA22"/>
<comment type="catalytic activity">
    <reaction evidence="1">
        <text>ATP + protein L-histidine = ADP + protein N-phospho-L-histidine.</text>
        <dbReference type="EC" id="2.7.13.3"/>
    </reaction>
</comment>
<dbReference type="EMBL" id="NPDT01000005">
    <property type="protein sequence ID" value="PJZ65286.1"/>
    <property type="molecule type" value="Genomic_DNA"/>
</dbReference>
<keyword evidence="7" id="KW-0067">ATP-binding</keyword>
<evidence type="ECO:0000259" key="9">
    <source>
        <dbReference type="Pfam" id="PF07568"/>
    </source>
</evidence>
<sequence>MLNWMDRVYADAESMARNRAKPLFLFDSILLLSGLATQIISFPRFRPGFFITSIACTFSLYLISRGKYGIAANLTLIGCVIAVTVGIFFGVPTDSRSYSIAIVVLLFLYFGDIRKTILVSVYCLFLLLVEGYWDFTKGRFQLVAIADRLILHTIFSSIAILIMKLLHNYIEEKDNLIKEIHHRVRNNMQVLSGLVEMHKREHYPTGILEDFHRRMLSISEVQNAIYRSDSYNEINFLEVGKEIVTSISEKSNIPGLKIDLQMENLNLRVDKAIPLAMILSELLSNASVHGSRDGIHCEVTVRFEKTEGVYKLQIKDKGNGIQDWKIWTRPKTIGFTLVQILSRQLKGVFNIYNDDGICAVVQFDA</sequence>
<keyword evidence="8" id="KW-0812">Transmembrane</keyword>
<evidence type="ECO:0000256" key="3">
    <source>
        <dbReference type="ARBA" id="ARBA00022553"/>
    </source>
</evidence>
<evidence type="ECO:0000256" key="7">
    <source>
        <dbReference type="ARBA" id="ARBA00022840"/>
    </source>
</evidence>
<proteinExistence type="predicted"/>
<name>A0A2M9ZA22_9LEPT</name>
<feature type="transmembrane region" description="Helical" evidence="8">
    <location>
        <begin position="116"/>
        <end position="133"/>
    </location>
</feature>
<feature type="transmembrane region" description="Helical" evidence="8">
    <location>
        <begin position="95"/>
        <end position="111"/>
    </location>
</feature>
<feature type="transmembrane region" description="Helical" evidence="8">
    <location>
        <begin position="47"/>
        <end position="63"/>
    </location>
</feature>
<keyword evidence="8" id="KW-1133">Transmembrane helix</keyword>
<evidence type="ECO:0000256" key="4">
    <source>
        <dbReference type="ARBA" id="ARBA00022679"/>
    </source>
</evidence>
<dbReference type="SUPFAM" id="SSF55874">
    <property type="entry name" value="ATPase domain of HSP90 chaperone/DNA topoisomerase II/histidine kinase"/>
    <property type="match status" value="1"/>
</dbReference>
<evidence type="ECO:0000256" key="5">
    <source>
        <dbReference type="ARBA" id="ARBA00022741"/>
    </source>
</evidence>
<keyword evidence="4" id="KW-0808">Transferase</keyword>
<evidence type="ECO:0000313" key="11">
    <source>
        <dbReference type="Proteomes" id="UP000231912"/>
    </source>
</evidence>
<protein>
    <recommendedName>
        <fullName evidence="2">histidine kinase</fullName>
        <ecNumber evidence="2">2.7.13.3</ecNumber>
    </recommendedName>
</protein>
<feature type="transmembrane region" description="Helical" evidence="8">
    <location>
        <begin position="23"/>
        <end position="41"/>
    </location>
</feature>